<dbReference type="EMBL" id="GIIL01006177">
    <property type="protein sequence ID" value="NOV49903.1"/>
    <property type="molecule type" value="Transcribed_RNA"/>
</dbReference>
<feature type="domain" description="TIL" evidence="5">
    <location>
        <begin position="36"/>
        <end position="91"/>
    </location>
</feature>
<feature type="region of interest" description="Disordered" evidence="3">
    <location>
        <begin position="82"/>
        <end position="149"/>
    </location>
</feature>
<dbReference type="PANTHER" id="PTHR23259:SF70">
    <property type="entry name" value="ACCESSORY GLAND PROTEIN ACP62F-RELATED"/>
    <property type="match status" value="1"/>
</dbReference>
<dbReference type="InterPro" id="IPR051368">
    <property type="entry name" value="SerProtInhib-TIL_Domain"/>
</dbReference>
<dbReference type="AlphaFoldDB" id="A0A6M2DUT8"/>
<proteinExistence type="predicted"/>
<dbReference type="InterPro" id="IPR002919">
    <property type="entry name" value="TIL_dom"/>
</dbReference>
<sequence>MRALSFSLIGCLVLVAFVVADEEVDIVATDPGACTKENEEFQACGTRCPVTCANHLDKTPRACTMECVVGCLCKTGFVKNDEGNCVKEEDCPNHPTGGEHHEDNEHHEKHEHHEEHEHHEGKEGEHEHHEEKEGEHEHHEEKEEHEHHD</sequence>
<evidence type="ECO:0000256" key="3">
    <source>
        <dbReference type="SAM" id="MobiDB-lite"/>
    </source>
</evidence>
<evidence type="ECO:0000256" key="2">
    <source>
        <dbReference type="ARBA" id="ARBA00023157"/>
    </source>
</evidence>
<organism evidence="6">
    <name type="scientific">Xenopsylla cheopis</name>
    <name type="common">Oriental rat flea</name>
    <name type="synonym">Pulex cheopis</name>
    <dbReference type="NCBI Taxonomy" id="163159"/>
    <lineage>
        <taxon>Eukaryota</taxon>
        <taxon>Metazoa</taxon>
        <taxon>Ecdysozoa</taxon>
        <taxon>Arthropoda</taxon>
        <taxon>Hexapoda</taxon>
        <taxon>Insecta</taxon>
        <taxon>Pterygota</taxon>
        <taxon>Neoptera</taxon>
        <taxon>Endopterygota</taxon>
        <taxon>Siphonaptera</taxon>
        <taxon>Pulicidae</taxon>
        <taxon>Xenopsyllinae</taxon>
        <taxon>Xenopsylla</taxon>
    </lineage>
</organism>
<dbReference type="GO" id="GO:0030414">
    <property type="term" value="F:peptidase inhibitor activity"/>
    <property type="evidence" value="ECO:0007669"/>
    <property type="project" value="UniProtKB-KW"/>
</dbReference>
<dbReference type="PANTHER" id="PTHR23259">
    <property type="entry name" value="RIDDLE"/>
    <property type="match status" value="1"/>
</dbReference>
<feature type="chain" id="PRO_5027035790" evidence="4">
    <location>
        <begin position="21"/>
        <end position="149"/>
    </location>
</feature>
<keyword evidence="4" id="KW-0732">Signal</keyword>
<protein>
    <submittedName>
        <fullName evidence="6">Putative til domain protein</fullName>
    </submittedName>
</protein>
<accession>A0A6M2DUT8</accession>
<name>A0A6M2DUT8_XENCH</name>
<keyword evidence="2" id="KW-1015">Disulfide bond</keyword>
<evidence type="ECO:0000313" key="6">
    <source>
        <dbReference type="EMBL" id="NOV49903.1"/>
    </source>
</evidence>
<reference evidence="6" key="1">
    <citation type="submission" date="2020-03" db="EMBL/GenBank/DDBJ databases">
        <title>Transcriptomic Profiling of the Digestive Tract of the Rat Flea, Xenopsylla cheopis, Following Blood Feeding and Infection with Yersinia pestis.</title>
        <authorList>
            <person name="Bland D.M."/>
            <person name="Martens C.A."/>
            <person name="Virtaneva K."/>
            <person name="Kanakabandi K."/>
            <person name="Long D."/>
            <person name="Rosenke R."/>
            <person name="Saturday G.A."/>
            <person name="Hoyt F.H."/>
            <person name="Bruno D.P."/>
            <person name="Ribeiro J.M.C."/>
            <person name="Hinnebusch J."/>
        </authorList>
    </citation>
    <scope>NUCLEOTIDE SEQUENCE</scope>
</reference>
<dbReference type="SUPFAM" id="SSF57567">
    <property type="entry name" value="Serine protease inhibitors"/>
    <property type="match status" value="1"/>
</dbReference>
<keyword evidence="1" id="KW-0646">Protease inhibitor</keyword>
<evidence type="ECO:0000259" key="5">
    <source>
        <dbReference type="Pfam" id="PF01826"/>
    </source>
</evidence>
<feature type="signal peptide" evidence="4">
    <location>
        <begin position="1"/>
        <end position="20"/>
    </location>
</feature>
<evidence type="ECO:0000256" key="4">
    <source>
        <dbReference type="SAM" id="SignalP"/>
    </source>
</evidence>
<dbReference type="Pfam" id="PF01826">
    <property type="entry name" value="TIL"/>
    <property type="match status" value="1"/>
</dbReference>
<evidence type="ECO:0000256" key="1">
    <source>
        <dbReference type="ARBA" id="ARBA00022690"/>
    </source>
</evidence>
<dbReference type="Gene3D" id="2.10.25.10">
    <property type="entry name" value="Laminin"/>
    <property type="match status" value="1"/>
</dbReference>
<dbReference type="CDD" id="cd19941">
    <property type="entry name" value="TIL"/>
    <property type="match status" value="1"/>
</dbReference>
<dbReference type="InterPro" id="IPR036084">
    <property type="entry name" value="Ser_inhib-like_sf"/>
</dbReference>